<dbReference type="eggNOG" id="COG1309">
    <property type="taxonomic scope" value="Bacteria"/>
</dbReference>
<dbReference type="Pfam" id="PF17932">
    <property type="entry name" value="TetR_C_24"/>
    <property type="match status" value="1"/>
</dbReference>
<accession>A0A1I7I542</accession>
<reference evidence="8" key="1">
    <citation type="submission" date="2016-10" db="EMBL/GenBank/DDBJ databases">
        <authorList>
            <person name="Varghese N."/>
        </authorList>
    </citation>
    <scope>NUCLEOTIDE SEQUENCE [LARGE SCALE GENOMIC DNA]</scope>
    <source>
        <strain evidence="8">DSM 17980</strain>
    </source>
</reference>
<dbReference type="PROSITE" id="PS50977">
    <property type="entry name" value="HTH_TETR_2"/>
    <property type="match status" value="1"/>
</dbReference>
<dbReference type="AlphaFoldDB" id="A0A1I7I542"/>
<dbReference type="PANTHER" id="PTHR30055">
    <property type="entry name" value="HTH-TYPE TRANSCRIPTIONAL REGULATOR RUTR"/>
    <property type="match status" value="1"/>
</dbReference>
<evidence type="ECO:0000313" key="7">
    <source>
        <dbReference type="EMBL" id="SFU68024.1"/>
    </source>
</evidence>
<dbReference type="InterPro" id="IPR001647">
    <property type="entry name" value="HTH_TetR"/>
</dbReference>
<dbReference type="InterPro" id="IPR036271">
    <property type="entry name" value="Tet_transcr_reg_TetR-rel_C_sf"/>
</dbReference>
<dbReference type="SUPFAM" id="SSF48498">
    <property type="entry name" value="Tetracyclin repressor-like, C-terminal domain"/>
    <property type="match status" value="1"/>
</dbReference>
<dbReference type="GO" id="GO:0003700">
    <property type="term" value="F:DNA-binding transcription factor activity"/>
    <property type="evidence" value="ECO:0007669"/>
    <property type="project" value="TreeGrafter"/>
</dbReference>
<dbReference type="GO" id="GO:0000976">
    <property type="term" value="F:transcription cis-regulatory region binding"/>
    <property type="evidence" value="ECO:0007669"/>
    <property type="project" value="TreeGrafter"/>
</dbReference>
<evidence type="ECO:0000256" key="5">
    <source>
        <dbReference type="PROSITE-ProRule" id="PRU00335"/>
    </source>
</evidence>
<keyword evidence="8" id="KW-1185">Reference proteome</keyword>
<organism evidence="7 8">
    <name type="scientific">Alicyclobacillus macrosporangiidus</name>
    <dbReference type="NCBI Taxonomy" id="392015"/>
    <lineage>
        <taxon>Bacteria</taxon>
        <taxon>Bacillati</taxon>
        <taxon>Bacillota</taxon>
        <taxon>Bacilli</taxon>
        <taxon>Bacillales</taxon>
        <taxon>Alicyclobacillaceae</taxon>
        <taxon>Alicyclobacillus</taxon>
    </lineage>
</organism>
<evidence type="ECO:0000256" key="4">
    <source>
        <dbReference type="ARBA" id="ARBA00023163"/>
    </source>
</evidence>
<sequence length="200" mass="22409">MSKGMASNKQAEIARAAVKLFEQKGYHATSVQDIADEVGLQKGSLYHYIHSKEDLLLQIAHQAISDFNHQLEQVIASDLSAREKLVRAIENHITVSVSNLQTTTVLLREAFSLGEDQHKVIQSLTDRYLELWTNIIREGQETGEFRTQHPKLAALALLGACNWVYRWYKTSGEMTAEQIAQVFSDVFLRGLLAGTPVDNA</sequence>
<protein>
    <submittedName>
        <fullName evidence="7">DNA-binding transcriptional regulator, AcrR family</fullName>
    </submittedName>
</protein>
<evidence type="ECO:0000256" key="2">
    <source>
        <dbReference type="ARBA" id="ARBA00023015"/>
    </source>
</evidence>
<dbReference type="Proteomes" id="UP000183508">
    <property type="component" value="Unassembled WGS sequence"/>
</dbReference>
<dbReference type="PRINTS" id="PR00455">
    <property type="entry name" value="HTHTETR"/>
</dbReference>
<proteinExistence type="predicted"/>
<keyword evidence="1" id="KW-0678">Repressor</keyword>
<dbReference type="InterPro" id="IPR041490">
    <property type="entry name" value="KstR2_TetR_C"/>
</dbReference>
<gene>
    <name evidence="7" type="ORF">SAMN05421543_1062</name>
</gene>
<evidence type="ECO:0000256" key="3">
    <source>
        <dbReference type="ARBA" id="ARBA00023125"/>
    </source>
</evidence>
<evidence type="ECO:0000259" key="6">
    <source>
        <dbReference type="PROSITE" id="PS50977"/>
    </source>
</evidence>
<name>A0A1I7I542_9BACL</name>
<keyword evidence="2" id="KW-0805">Transcription regulation</keyword>
<dbReference type="Gene3D" id="1.10.10.60">
    <property type="entry name" value="Homeodomain-like"/>
    <property type="match status" value="1"/>
</dbReference>
<dbReference type="SUPFAM" id="SSF46689">
    <property type="entry name" value="Homeodomain-like"/>
    <property type="match status" value="1"/>
</dbReference>
<dbReference type="EMBL" id="FPBV01000006">
    <property type="protein sequence ID" value="SFU68024.1"/>
    <property type="molecule type" value="Genomic_DNA"/>
</dbReference>
<dbReference type="Pfam" id="PF00440">
    <property type="entry name" value="TetR_N"/>
    <property type="match status" value="1"/>
</dbReference>
<dbReference type="Gene3D" id="1.10.357.10">
    <property type="entry name" value="Tetracycline Repressor, domain 2"/>
    <property type="match status" value="1"/>
</dbReference>
<evidence type="ECO:0000313" key="8">
    <source>
        <dbReference type="Proteomes" id="UP000183508"/>
    </source>
</evidence>
<dbReference type="InterPro" id="IPR009057">
    <property type="entry name" value="Homeodomain-like_sf"/>
</dbReference>
<feature type="domain" description="HTH tetR-type" evidence="6">
    <location>
        <begin position="7"/>
        <end position="67"/>
    </location>
</feature>
<feature type="DNA-binding region" description="H-T-H motif" evidence="5">
    <location>
        <begin position="30"/>
        <end position="49"/>
    </location>
</feature>
<keyword evidence="3 5" id="KW-0238">DNA-binding</keyword>
<dbReference type="InterPro" id="IPR050109">
    <property type="entry name" value="HTH-type_TetR-like_transc_reg"/>
</dbReference>
<evidence type="ECO:0000256" key="1">
    <source>
        <dbReference type="ARBA" id="ARBA00022491"/>
    </source>
</evidence>
<dbReference type="PANTHER" id="PTHR30055:SF175">
    <property type="entry name" value="HTH-TYPE TRANSCRIPTIONAL REPRESSOR KSTR2"/>
    <property type="match status" value="1"/>
</dbReference>
<keyword evidence="4" id="KW-0804">Transcription</keyword>